<dbReference type="GO" id="GO:0005198">
    <property type="term" value="F:structural molecule activity"/>
    <property type="evidence" value="ECO:0007669"/>
    <property type="project" value="InterPro"/>
</dbReference>
<keyword evidence="12" id="KW-1185">Reference proteome</keyword>
<dbReference type="Proteomes" id="UP000619743">
    <property type="component" value="Unassembled WGS sequence"/>
</dbReference>
<dbReference type="SUPFAM" id="SSF64518">
    <property type="entry name" value="Phase 1 flagellin"/>
    <property type="match status" value="1"/>
</dbReference>
<dbReference type="Pfam" id="PF00460">
    <property type="entry name" value="Flg_bb_rod"/>
    <property type="match status" value="1"/>
</dbReference>
<organism evidence="11 12">
    <name type="scientific">Neiella marina</name>
    <dbReference type="NCBI Taxonomy" id="508461"/>
    <lineage>
        <taxon>Bacteria</taxon>
        <taxon>Pseudomonadati</taxon>
        <taxon>Pseudomonadota</taxon>
        <taxon>Gammaproteobacteria</taxon>
        <taxon>Alteromonadales</taxon>
        <taxon>Echinimonadaceae</taxon>
        <taxon>Neiella</taxon>
    </lineage>
</organism>
<dbReference type="RefSeq" id="WP_087507599.1">
    <property type="nucleotide sequence ID" value="NZ_BMDX01000031.1"/>
</dbReference>
<dbReference type="PRINTS" id="PR01005">
    <property type="entry name" value="FLGHOOKAP1"/>
</dbReference>
<dbReference type="Pfam" id="PF22638">
    <property type="entry name" value="FlgK_D1"/>
    <property type="match status" value="1"/>
</dbReference>
<comment type="subcellular location">
    <subcellularLocation>
        <location evidence="1">Bacterial flagellum</location>
    </subcellularLocation>
    <subcellularLocation>
        <location evidence="2">Secreted</location>
    </subcellularLocation>
</comment>
<proteinExistence type="inferred from homology"/>
<evidence type="ECO:0000313" key="12">
    <source>
        <dbReference type="Proteomes" id="UP000619743"/>
    </source>
</evidence>
<dbReference type="OrthoDB" id="9802553at2"/>
<feature type="domain" description="Flagellar hook-associated protein FlgK helical" evidence="10">
    <location>
        <begin position="94"/>
        <end position="327"/>
    </location>
</feature>
<evidence type="ECO:0000256" key="2">
    <source>
        <dbReference type="ARBA" id="ARBA00004613"/>
    </source>
</evidence>
<evidence type="ECO:0000256" key="5">
    <source>
        <dbReference type="ARBA" id="ARBA00022525"/>
    </source>
</evidence>
<feature type="domain" description="Flagellar basal body rod protein N-terminal" evidence="8">
    <location>
        <begin position="9"/>
        <end position="36"/>
    </location>
</feature>
<dbReference type="Pfam" id="PF06429">
    <property type="entry name" value="Flg_bbr_C"/>
    <property type="match status" value="1"/>
</dbReference>
<evidence type="ECO:0000313" key="11">
    <source>
        <dbReference type="EMBL" id="GGA90386.1"/>
    </source>
</evidence>
<evidence type="ECO:0000259" key="9">
    <source>
        <dbReference type="Pfam" id="PF06429"/>
    </source>
</evidence>
<keyword evidence="11" id="KW-0966">Cell projection</keyword>
<keyword evidence="11" id="KW-0969">Cilium</keyword>
<evidence type="ECO:0000256" key="7">
    <source>
        <dbReference type="SAM" id="Coils"/>
    </source>
</evidence>
<dbReference type="AlphaFoldDB" id="A0A8J2UAD1"/>
<sequence length="661" mass="70461">MPVDMYNLGVGGLMTAQQQLTTTSHNIANVDTEGYTRQQVVQGTQGALWEGGNYYGTGVYSQEVRRIYDQFAYNEVIYHQSRFSYSETLANRLQGLDDTMSKVGGNMLDSVAEFYDALNSVVDQPTDVGIRQVMLDKAEAMVSVFNSLNSSIESQYEAVNTDIETVASRMNEIAEQIATLNREIVTASGNGNGATPNDLLDRRDQLVNELAEYTNVSTVEQASGTMTVIIGNGQTLVADNTAFGVDTIAGSPDVRDIEIVLTQSGNIVPLSGEKLGGQVAALFEYREQELKLALNEIGLSAIALADAFNSQQAQGLDLNEMYGNDMFTDINETSLAQQRVRTDTSNTGAAQLQVDITEVSNLSGKDYELAFEGGAYLLTELDSGTQYNLGAPGAITMPDADGDGVSDLGFDLVDFVVGPPLDGDRWLVTPTRGFAGDMQVALSDPKQIAASSVFEVYPSDLNVSPANVTIVDVDPSDPLFSNNDLDFTFIENPAGSGTVFYDVLDSTGASLIGGPAALGPTPTQISYGGITLDVTGNPIGQAPNAPEVYSVQYAFGPGNNSNAVAMTAFQTAKLIKGDSLTIQGAYQSVVTQIGVHTETAEILHTTNRTTFDSATATYLAAGGVNLDEEASNLLKFQQSYQAAARIVTVAKEITDTLLNSF</sequence>
<gene>
    <name evidence="11" type="primary">flgK</name>
    <name evidence="11" type="ORF">GCM10011369_35650</name>
</gene>
<protein>
    <recommendedName>
        <fullName evidence="4">Flagellar hook-associated protein 1</fullName>
    </recommendedName>
</protein>
<evidence type="ECO:0000256" key="3">
    <source>
        <dbReference type="ARBA" id="ARBA00009677"/>
    </source>
</evidence>
<keyword evidence="5" id="KW-0964">Secreted</keyword>
<evidence type="ECO:0000256" key="4">
    <source>
        <dbReference type="ARBA" id="ARBA00016244"/>
    </source>
</evidence>
<comment type="caution">
    <text evidence="11">The sequence shown here is derived from an EMBL/GenBank/DDBJ whole genome shotgun (WGS) entry which is preliminary data.</text>
</comment>
<dbReference type="GO" id="GO:0009424">
    <property type="term" value="C:bacterial-type flagellum hook"/>
    <property type="evidence" value="ECO:0007669"/>
    <property type="project" value="InterPro"/>
</dbReference>
<dbReference type="InterPro" id="IPR002371">
    <property type="entry name" value="FlgK"/>
</dbReference>
<name>A0A8J2UAD1_9GAMM</name>
<dbReference type="PANTHER" id="PTHR30033">
    <property type="entry name" value="FLAGELLAR HOOK-ASSOCIATED PROTEIN 1"/>
    <property type="match status" value="1"/>
</dbReference>
<dbReference type="InterPro" id="IPR010930">
    <property type="entry name" value="Flg_bb/hook_C_dom"/>
</dbReference>
<accession>A0A8J2UAD1</accession>
<evidence type="ECO:0000256" key="1">
    <source>
        <dbReference type="ARBA" id="ARBA00004365"/>
    </source>
</evidence>
<keyword evidence="6" id="KW-0975">Bacterial flagellum</keyword>
<dbReference type="GO" id="GO:0005576">
    <property type="term" value="C:extracellular region"/>
    <property type="evidence" value="ECO:0007669"/>
    <property type="project" value="UniProtKB-SubCell"/>
</dbReference>
<dbReference type="GO" id="GO:0044780">
    <property type="term" value="P:bacterial-type flagellum assembly"/>
    <property type="evidence" value="ECO:0007669"/>
    <property type="project" value="InterPro"/>
</dbReference>
<keyword evidence="11" id="KW-0282">Flagellum</keyword>
<evidence type="ECO:0000259" key="8">
    <source>
        <dbReference type="Pfam" id="PF00460"/>
    </source>
</evidence>
<dbReference type="PANTHER" id="PTHR30033:SF1">
    <property type="entry name" value="FLAGELLAR HOOK-ASSOCIATED PROTEIN 1"/>
    <property type="match status" value="1"/>
</dbReference>
<dbReference type="EMBL" id="BMDX01000031">
    <property type="protein sequence ID" value="GGA90386.1"/>
    <property type="molecule type" value="Genomic_DNA"/>
</dbReference>
<evidence type="ECO:0000256" key="6">
    <source>
        <dbReference type="ARBA" id="ARBA00023143"/>
    </source>
</evidence>
<evidence type="ECO:0000259" key="10">
    <source>
        <dbReference type="Pfam" id="PF22638"/>
    </source>
</evidence>
<dbReference type="NCBIfam" id="TIGR02492">
    <property type="entry name" value="flgK_ends"/>
    <property type="match status" value="1"/>
</dbReference>
<dbReference type="InterPro" id="IPR001444">
    <property type="entry name" value="Flag_bb_rod_N"/>
</dbReference>
<keyword evidence="7" id="KW-0175">Coiled coil</keyword>
<feature type="domain" description="Flagellar basal-body/hook protein C-terminal" evidence="9">
    <location>
        <begin position="618"/>
        <end position="659"/>
    </location>
</feature>
<reference evidence="12" key="1">
    <citation type="journal article" date="2019" name="Int. J. Syst. Evol. Microbiol.">
        <title>The Global Catalogue of Microorganisms (GCM) 10K type strain sequencing project: providing services to taxonomists for standard genome sequencing and annotation.</title>
        <authorList>
            <consortium name="The Broad Institute Genomics Platform"/>
            <consortium name="The Broad Institute Genome Sequencing Center for Infectious Disease"/>
            <person name="Wu L."/>
            <person name="Ma J."/>
        </authorList>
    </citation>
    <scope>NUCLEOTIDE SEQUENCE [LARGE SCALE GENOMIC DNA]</scope>
    <source>
        <strain evidence="12">CGMCC 1.10130</strain>
    </source>
</reference>
<feature type="coiled-coil region" evidence="7">
    <location>
        <begin position="163"/>
        <end position="190"/>
    </location>
</feature>
<comment type="similarity">
    <text evidence="3">Belongs to the flagella basal body rod proteins family.</text>
</comment>
<dbReference type="InterPro" id="IPR053927">
    <property type="entry name" value="FlgK_helical"/>
</dbReference>